<evidence type="ECO:0000256" key="10">
    <source>
        <dbReference type="ARBA" id="ARBA00022989"/>
    </source>
</evidence>
<evidence type="ECO:0000256" key="17">
    <source>
        <dbReference type="ARBA" id="ARBA00046938"/>
    </source>
</evidence>
<dbReference type="GO" id="GO:0098970">
    <property type="term" value="P:postsynaptic neurotransmitter receptor diffusion trapping"/>
    <property type="evidence" value="ECO:0007669"/>
    <property type="project" value="TreeGrafter"/>
</dbReference>
<evidence type="ECO:0000256" key="16">
    <source>
        <dbReference type="ARBA" id="ARBA00042597"/>
    </source>
</evidence>
<keyword evidence="11 18" id="KW-0406">Ion transport</keyword>
<dbReference type="PANTHER" id="PTHR12107">
    <property type="entry name" value="VOLTAGE-DEPENDENT CALCIUM CHANNEL GAMMA SUBUNIT"/>
    <property type="match status" value="1"/>
</dbReference>
<evidence type="ECO:0000256" key="8">
    <source>
        <dbReference type="ARBA" id="ARBA00022837"/>
    </source>
</evidence>
<evidence type="ECO:0000313" key="20">
    <source>
        <dbReference type="Proteomes" id="UP000677803"/>
    </source>
</evidence>
<dbReference type="GO" id="GO:0051968">
    <property type="term" value="P:positive regulation of synaptic transmission, glutamatergic"/>
    <property type="evidence" value="ECO:0007669"/>
    <property type="project" value="TreeGrafter"/>
</dbReference>
<keyword evidence="3 18" id="KW-0813">Transport</keyword>
<dbReference type="Pfam" id="PF00822">
    <property type="entry name" value="PMP22_Claudin"/>
    <property type="match status" value="1"/>
</dbReference>
<evidence type="ECO:0000256" key="4">
    <source>
        <dbReference type="ARBA" id="ARBA00022553"/>
    </source>
</evidence>
<keyword evidence="10 18" id="KW-1133">Transmembrane helix</keyword>
<keyword evidence="7 18" id="KW-0812">Transmembrane</keyword>
<feature type="transmembrane region" description="Helical" evidence="18">
    <location>
        <begin position="160"/>
        <end position="184"/>
    </location>
</feature>
<dbReference type="GO" id="GO:0016247">
    <property type="term" value="F:channel regulator activity"/>
    <property type="evidence" value="ECO:0007669"/>
    <property type="project" value="TreeGrafter"/>
</dbReference>
<dbReference type="PANTHER" id="PTHR12107:SF5">
    <property type="entry name" value="VOLTAGE-DEPENDENT CALCIUM CHANNEL GAMMA-3 SUBUNIT"/>
    <property type="match status" value="1"/>
</dbReference>
<proteinExistence type="inferred from homology"/>
<dbReference type="Proteomes" id="UP000677803">
    <property type="component" value="Unassembled WGS sequence"/>
</dbReference>
<dbReference type="OrthoDB" id="9990458at2759"/>
<evidence type="ECO:0000313" key="19">
    <source>
        <dbReference type="EMBL" id="CAG5928690.1"/>
    </source>
</evidence>
<dbReference type="FunFam" id="1.20.140.150:FF:000002">
    <property type="entry name" value="Voltage-dependent calcium channel gamma-2 subunit"/>
    <property type="match status" value="1"/>
</dbReference>
<keyword evidence="6 18" id="KW-0107">Calcium channel</keyword>
<dbReference type="PRINTS" id="PR01792">
    <property type="entry name" value="VDCCGAMMA"/>
</dbReference>
<dbReference type="InterPro" id="IPR051072">
    <property type="entry name" value="CACNG_subunit"/>
</dbReference>
<feature type="transmembrane region" description="Helical" evidence="18">
    <location>
        <begin position="204"/>
        <end position="226"/>
    </location>
</feature>
<dbReference type="GO" id="GO:0099590">
    <property type="term" value="P:neurotransmitter receptor internalization"/>
    <property type="evidence" value="ECO:0007669"/>
    <property type="project" value="TreeGrafter"/>
</dbReference>
<dbReference type="Gene3D" id="1.20.140.150">
    <property type="match status" value="1"/>
</dbReference>
<evidence type="ECO:0000256" key="12">
    <source>
        <dbReference type="ARBA" id="ARBA00023136"/>
    </source>
</evidence>
<evidence type="ECO:0000256" key="11">
    <source>
        <dbReference type="ARBA" id="ARBA00023065"/>
    </source>
</evidence>
<dbReference type="EMBL" id="CAJRST010013335">
    <property type="protein sequence ID" value="CAG5928690.1"/>
    <property type="molecule type" value="Genomic_DNA"/>
</dbReference>
<evidence type="ECO:0000256" key="15">
    <source>
        <dbReference type="ARBA" id="ARBA00042269"/>
    </source>
</evidence>
<evidence type="ECO:0000256" key="14">
    <source>
        <dbReference type="ARBA" id="ARBA00039975"/>
    </source>
</evidence>
<dbReference type="AlphaFoldDB" id="A0A8S4B875"/>
<comment type="subcellular location">
    <subcellularLocation>
        <location evidence="1 18">Membrane</location>
        <topology evidence="1 18">Multi-pass membrane protein</topology>
    </subcellularLocation>
</comment>
<keyword evidence="20" id="KW-1185">Reference proteome</keyword>
<evidence type="ECO:0000256" key="5">
    <source>
        <dbReference type="ARBA" id="ARBA00022568"/>
    </source>
</evidence>
<organism evidence="19 20">
    <name type="scientific">Menidia menidia</name>
    <name type="common">Atlantic silverside</name>
    <dbReference type="NCBI Taxonomy" id="238744"/>
    <lineage>
        <taxon>Eukaryota</taxon>
        <taxon>Metazoa</taxon>
        <taxon>Chordata</taxon>
        <taxon>Craniata</taxon>
        <taxon>Vertebrata</taxon>
        <taxon>Euteleostomi</taxon>
        <taxon>Actinopterygii</taxon>
        <taxon>Neopterygii</taxon>
        <taxon>Teleostei</taxon>
        <taxon>Neoteleostei</taxon>
        <taxon>Acanthomorphata</taxon>
        <taxon>Ovalentaria</taxon>
        <taxon>Atherinomorphae</taxon>
        <taxon>Atheriniformes</taxon>
        <taxon>Atherinopsidae</taxon>
        <taxon>Menidiinae</taxon>
        <taxon>Menidia</taxon>
    </lineage>
</organism>
<gene>
    <name evidence="19" type="ORF">MMEN_LOCUS12349</name>
</gene>
<sequence length="358" mass="39642">MCSTTPSEPSASRRSGGLPGAQEAEMRVCNRGVMMLLTTAGAFCAFSLMTIAVGTDYWLYSRGVCRSKNQNDNDTVHKNEEVLTHSGLWRTCCTEGIFQGVCKDIDHFPDDADYEQDAAEYLLRAVRASSLFPILSVGLLFLGGVCVAASEFYKSRYNVILCAGILFVSAGLSNIIGIIVYISANSGDPSQSDHKKSYSYGWSFYFGALSFVLAEMVGVLAVHVFIEKHRQLRTKGRPSLLRPPISRNSSYYRNRYYQNRSRRYSYKSNHSTGDSHTYQTPLMRSREPHIPAESKITTMAGLPSPMDLDSEFMLYTLTSPLKDGKINMGMDDLTSAATHNNTEVLPGNCASSRRTTPV</sequence>
<keyword evidence="12 18" id="KW-0472">Membrane</keyword>
<dbReference type="GO" id="GO:0032281">
    <property type="term" value="C:AMPA glutamate receptor complex"/>
    <property type="evidence" value="ECO:0007669"/>
    <property type="project" value="TreeGrafter"/>
</dbReference>
<dbReference type="GO" id="GO:0098943">
    <property type="term" value="P:neurotransmitter receptor transport, postsynaptic endosome to lysosome"/>
    <property type="evidence" value="ECO:0007669"/>
    <property type="project" value="TreeGrafter"/>
</dbReference>
<dbReference type="InterPro" id="IPR004031">
    <property type="entry name" value="PMP22/EMP/MP20/Claudin"/>
</dbReference>
<dbReference type="GO" id="GO:0005245">
    <property type="term" value="F:voltage-gated calcium channel activity"/>
    <property type="evidence" value="ECO:0007669"/>
    <property type="project" value="TreeGrafter"/>
</dbReference>
<reference evidence="19" key="1">
    <citation type="submission" date="2021-05" db="EMBL/GenBank/DDBJ databases">
        <authorList>
            <person name="Tigano A."/>
        </authorList>
    </citation>
    <scope>NUCLEOTIDE SEQUENCE</scope>
</reference>
<dbReference type="InterPro" id="IPR008368">
    <property type="entry name" value="VDCC_gsu"/>
</dbReference>
<comment type="subunit">
    <text evidence="17">The L-type calcium channel is composed of five subunits: alpha-1, alpha-2/delta, beta and gamma. Acts as an auxiliary subunit for AMPA-selective glutamate receptors (AMPARs). Found in a complex with GRIA1, GRIA2, GRIA3, GRIA4, CNIH2, CNIH3, CACNG2, CACNG4, CACNG5, CACNG7 and CACNG8. Interacts with AP4M1 and GRIA1; associates GRIA1 with the adaptor protein complex 4 (AP-4) to target GRIA1 to the somatodendritic compartment of neurons.</text>
</comment>
<evidence type="ECO:0000256" key="18">
    <source>
        <dbReference type="RuleBase" id="RU363085"/>
    </source>
</evidence>
<feature type="transmembrane region" description="Helical" evidence="18">
    <location>
        <begin position="131"/>
        <end position="153"/>
    </location>
</feature>
<dbReference type="GO" id="GO:0098839">
    <property type="term" value="C:postsynaptic density membrane"/>
    <property type="evidence" value="ECO:0007669"/>
    <property type="project" value="TreeGrafter"/>
</dbReference>
<keyword evidence="4" id="KW-0597">Phosphoprotein</keyword>
<accession>A0A8S4B875</accession>
<evidence type="ECO:0000256" key="1">
    <source>
        <dbReference type="ARBA" id="ARBA00004141"/>
    </source>
</evidence>
<evidence type="ECO:0000256" key="2">
    <source>
        <dbReference type="ARBA" id="ARBA00007111"/>
    </source>
</evidence>
<dbReference type="GO" id="GO:0019226">
    <property type="term" value="P:transmission of nerve impulse"/>
    <property type="evidence" value="ECO:0007669"/>
    <property type="project" value="TreeGrafter"/>
</dbReference>
<evidence type="ECO:0000256" key="9">
    <source>
        <dbReference type="ARBA" id="ARBA00022882"/>
    </source>
</evidence>
<evidence type="ECO:0000256" key="13">
    <source>
        <dbReference type="ARBA" id="ARBA00023303"/>
    </source>
</evidence>
<keyword evidence="5 18" id="KW-0109">Calcium transport</keyword>
<keyword evidence="9 18" id="KW-0851">Voltage-gated channel</keyword>
<evidence type="ECO:0000256" key="6">
    <source>
        <dbReference type="ARBA" id="ARBA00022673"/>
    </source>
</evidence>
<comment type="caution">
    <text evidence="19">The sequence shown here is derived from an EMBL/GenBank/DDBJ whole genome shotgun (WGS) entry which is preliminary data.</text>
</comment>
<comment type="similarity">
    <text evidence="2 18">Belongs to the PMP-22/EMP/MP20 family. CACNG subfamily.</text>
</comment>
<keyword evidence="8 18" id="KW-0106">Calcium</keyword>
<keyword evidence="13 18" id="KW-0407">Ion channel</keyword>
<feature type="transmembrane region" description="Helical" evidence="18">
    <location>
        <begin position="33"/>
        <end position="53"/>
    </location>
</feature>
<evidence type="ECO:0000256" key="3">
    <source>
        <dbReference type="ARBA" id="ARBA00022448"/>
    </source>
</evidence>
<name>A0A8S4B875_9TELE</name>
<evidence type="ECO:0000256" key="7">
    <source>
        <dbReference type="ARBA" id="ARBA00022692"/>
    </source>
</evidence>
<protein>
    <recommendedName>
        <fullName evidence="14">Voltage-dependent calcium channel gamma-3 subunit</fullName>
    </recommendedName>
    <alternativeName>
        <fullName evidence="15">Neuronal voltage-gated calcium channel gamma-3 subunit</fullName>
    </alternativeName>
    <alternativeName>
        <fullName evidence="16">Transmembrane AMPAR regulatory protein gamma-3</fullName>
    </alternativeName>
</protein>